<protein>
    <submittedName>
        <fullName evidence="1">Uncharacterized protein</fullName>
    </submittedName>
</protein>
<name>A0A1H9M2A4_FLAFI</name>
<evidence type="ECO:0000313" key="1">
    <source>
        <dbReference type="EMBL" id="SER17791.1"/>
    </source>
</evidence>
<proteinExistence type="predicted"/>
<dbReference type="EMBL" id="FOFZ01000007">
    <property type="protein sequence ID" value="SER17791.1"/>
    <property type="molecule type" value="Genomic_DNA"/>
</dbReference>
<accession>A0A1H9M2A4</accession>
<organism evidence="1 2">
    <name type="scientific">Flavobacterium frigoris</name>
    <dbReference type="NCBI Taxonomy" id="229204"/>
    <lineage>
        <taxon>Bacteria</taxon>
        <taxon>Pseudomonadati</taxon>
        <taxon>Bacteroidota</taxon>
        <taxon>Flavobacteriia</taxon>
        <taxon>Flavobacteriales</taxon>
        <taxon>Flavobacteriaceae</taxon>
        <taxon>Flavobacterium</taxon>
    </lineage>
</organism>
<dbReference type="AlphaFoldDB" id="A0A1H9M2A4"/>
<gene>
    <name evidence="1" type="ORF">SAMN05444355_107220</name>
</gene>
<keyword evidence="2" id="KW-1185">Reference proteome</keyword>
<reference evidence="2" key="1">
    <citation type="submission" date="2016-10" db="EMBL/GenBank/DDBJ databases">
        <authorList>
            <person name="Varghese N."/>
            <person name="Submissions S."/>
        </authorList>
    </citation>
    <scope>NUCLEOTIDE SEQUENCE [LARGE SCALE GENOMIC DNA]</scope>
    <source>
        <strain evidence="2">DSM 15719</strain>
    </source>
</reference>
<dbReference type="Proteomes" id="UP000183658">
    <property type="component" value="Unassembled WGS sequence"/>
</dbReference>
<evidence type="ECO:0000313" key="2">
    <source>
        <dbReference type="Proteomes" id="UP000183658"/>
    </source>
</evidence>
<sequence>MLKIHGGLVHCYAYGLIDERPFLVPQQRLDQKRAQATLSVDFSLNTLYFS</sequence>